<dbReference type="InterPro" id="IPR050833">
    <property type="entry name" value="Poly_Biosynth_Transport"/>
</dbReference>
<organism evidence="7 8">
    <name type="scientific">Cytophaga hutchinsonii (strain ATCC 33406 / DSM 1761 / CIP 103989 / NBRC 15051 / NCIMB 9469 / D465)</name>
    <dbReference type="NCBI Taxonomy" id="269798"/>
    <lineage>
        <taxon>Bacteria</taxon>
        <taxon>Pseudomonadati</taxon>
        <taxon>Bacteroidota</taxon>
        <taxon>Cytophagia</taxon>
        <taxon>Cytophagales</taxon>
        <taxon>Cytophagaceae</taxon>
        <taxon>Cytophaga</taxon>
    </lineage>
</organism>
<feature type="transmembrane region" description="Helical" evidence="6">
    <location>
        <begin position="39"/>
        <end position="64"/>
    </location>
</feature>
<feature type="transmembrane region" description="Helical" evidence="6">
    <location>
        <begin position="7"/>
        <end position="27"/>
    </location>
</feature>
<dbReference type="GO" id="GO:0005886">
    <property type="term" value="C:plasma membrane"/>
    <property type="evidence" value="ECO:0007669"/>
    <property type="project" value="UniProtKB-SubCell"/>
</dbReference>
<dbReference type="RefSeq" id="WP_011586136.1">
    <property type="nucleotide sequence ID" value="NC_008255.1"/>
</dbReference>
<dbReference type="EMBL" id="CP000383">
    <property type="protein sequence ID" value="ABG60026.1"/>
    <property type="molecule type" value="Genomic_DNA"/>
</dbReference>
<keyword evidence="4 6" id="KW-1133">Transmembrane helix</keyword>
<reference evidence="7 8" key="1">
    <citation type="journal article" date="2007" name="Appl. Environ. Microbiol.">
        <title>Genome sequence of the cellulolytic gliding bacterium Cytophaga hutchinsonii.</title>
        <authorList>
            <person name="Xie G."/>
            <person name="Bruce D.C."/>
            <person name="Challacombe J.F."/>
            <person name="Chertkov O."/>
            <person name="Detter J.C."/>
            <person name="Gilna P."/>
            <person name="Han C.S."/>
            <person name="Lucas S."/>
            <person name="Misra M."/>
            <person name="Myers G.L."/>
            <person name="Richardson P."/>
            <person name="Tapia R."/>
            <person name="Thayer N."/>
            <person name="Thompson L.S."/>
            <person name="Brettin T.S."/>
            <person name="Henrissat B."/>
            <person name="Wilson D.B."/>
            <person name="McBride M.J."/>
        </authorList>
    </citation>
    <scope>NUCLEOTIDE SEQUENCE [LARGE SCALE GENOMIC DNA]</scope>
    <source>
        <strain evidence="8">ATCC 33406 / DSM 1761 / CIP 103989 / NBRC 15051 / NCIMB 9469 / D465</strain>
    </source>
</reference>
<evidence type="ECO:0000256" key="5">
    <source>
        <dbReference type="ARBA" id="ARBA00023136"/>
    </source>
</evidence>
<feature type="transmembrane region" description="Helical" evidence="6">
    <location>
        <begin position="370"/>
        <end position="391"/>
    </location>
</feature>
<evidence type="ECO:0000313" key="8">
    <source>
        <dbReference type="Proteomes" id="UP000001822"/>
    </source>
</evidence>
<feature type="transmembrane region" description="Helical" evidence="6">
    <location>
        <begin position="211"/>
        <end position="228"/>
    </location>
</feature>
<feature type="transmembrane region" description="Helical" evidence="6">
    <location>
        <begin position="100"/>
        <end position="118"/>
    </location>
</feature>
<feature type="transmembrane region" description="Helical" evidence="6">
    <location>
        <begin position="312"/>
        <end position="332"/>
    </location>
</feature>
<feature type="transmembrane region" description="Helical" evidence="6">
    <location>
        <begin position="130"/>
        <end position="151"/>
    </location>
</feature>
<protein>
    <submittedName>
        <fullName evidence="7">Possible O-antigen transporter</fullName>
    </submittedName>
</protein>
<dbReference type="AlphaFoldDB" id="A0A6N4SU83"/>
<proteinExistence type="predicted"/>
<gene>
    <name evidence="7" type="primary">rfbX</name>
    <name evidence="7" type="ordered locus">CHU_2777</name>
</gene>
<keyword evidence="8" id="KW-1185">Reference proteome</keyword>
<dbReference type="PANTHER" id="PTHR30250">
    <property type="entry name" value="PST FAMILY PREDICTED COLANIC ACID TRANSPORTER"/>
    <property type="match status" value="1"/>
</dbReference>
<evidence type="ECO:0000256" key="2">
    <source>
        <dbReference type="ARBA" id="ARBA00022475"/>
    </source>
</evidence>
<name>A0A6N4SU83_CYTH3</name>
<evidence type="ECO:0000256" key="1">
    <source>
        <dbReference type="ARBA" id="ARBA00004651"/>
    </source>
</evidence>
<keyword evidence="2" id="KW-1003">Cell membrane</keyword>
<feature type="transmembrane region" description="Helical" evidence="6">
    <location>
        <begin position="73"/>
        <end position="94"/>
    </location>
</feature>
<keyword evidence="3 6" id="KW-0812">Transmembrane</keyword>
<feature type="transmembrane region" description="Helical" evidence="6">
    <location>
        <begin position="278"/>
        <end position="300"/>
    </location>
</feature>
<evidence type="ECO:0000256" key="3">
    <source>
        <dbReference type="ARBA" id="ARBA00022692"/>
    </source>
</evidence>
<dbReference type="OrthoDB" id="870113at2"/>
<feature type="transmembrane region" description="Helical" evidence="6">
    <location>
        <begin position="163"/>
        <end position="182"/>
    </location>
</feature>
<feature type="transmembrane region" description="Helical" evidence="6">
    <location>
        <begin position="344"/>
        <end position="364"/>
    </location>
</feature>
<dbReference type="Proteomes" id="UP000001822">
    <property type="component" value="Chromosome"/>
</dbReference>
<dbReference type="PANTHER" id="PTHR30250:SF11">
    <property type="entry name" value="O-ANTIGEN TRANSPORTER-RELATED"/>
    <property type="match status" value="1"/>
</dbReference>
<keyword evidence="5 6" id="KW-0472">Membrane</keyword>
<comment type="subcellular location">
    <subcellularLocation>
        <location evidence="1">Cell membrane</location>
        <topology evidence="1">Multi-pass membrane protein</topology>
    </subcellularLocation>
</comment>
<feature type="transmembrane region" description="Helical" evidence="6">
    <location>
        <begin position="234"/>
        <end position="258"/>
    </location>
</feature>
<sequence>MHKKTLISTFVVRFILALNTFGIFILSSRYLGADGRGTISLFIANVTIVQLFSEVIFGSGYIYFIHQYSKKDIITYGFILSTLAGILVPLILYVTGLHPAGLVTDLIINSILFAWVNWIGLHLRAHKKFAFYNAFYLFLSVFQLTLIWLMLEQKATIQQYINGLQIHLAICFAVGLLFLWAVSKHTVQSTHAPVHWFELIKKSIISQYSNWLFFLNTRISYYLIYVYIKDNTLLGIYSAASILTEAVWIIPLALATPLYPIISSDPDKEKTVQLTNEYAYASFWLSLAATVLLLLVPEAVMEFVIGKDFTGLHSFILVLAAGTVILSYAKIYWNYFQGMGLFKINAKATLISFVVPLLLFVPFIPMLGVYGIAFMSCCSYLVYSFVLMYYYHKETHTSWKALLLPGFRLFPNV</sequence>
<evidence type="ECO:0000256" key="4">
    <source>
        <dbReference type="ARBA" id="ARBA00022989"/>
    </source>
</evidence>
<dbReference type="KEGG" id="chu:CHU_2777"/>
<evidence type="ECO:0000313" key="7">
    <source>
        <dbReference type="EMBL" id="ABG60026.1"/>
    </source>
</evidence>
<evidence type="ECO:0000256" key="6">
    <source>
        <dbReference type="SAM" id="Phobius"/>
    </source>
</evidence>
<accession>A0A6N4SU83</accession>